<name>A0A1G7GKB4_9RHOB</name>
<dbReference type="Pfam" id="PF11351">
    <property type="entry name" value="GTA_holin_3TM"/>
    <property type="match status" value="1"/>
</dbReference>
<dbReference type="STRING" id="282683.SAMN04488105_10954"/>
<evidence type="ECO:0000313" key="3">
    <source>
        <dbReference type="Proteomes" id="UP000198994"/>
    </source>
</evidence>
<sequence>MGMITGLVGTALRGMFGDGRNVVAETAEVFRANAEASAGRAHALDSAALAQLSAEFAPRQRGWFDRLMDGVNRLPRPLMVLGLVWMLVETARNPEAMARVFGAWAVLPEAAWVMFGIVVTFYFGGRAQLKDQEFRRGLAQAAVAAARLPLGHEAGAAAAVSGSGGAEETAAVAALSEDAAEGATLAGSAADDNPALAEWRASGPRAVSWVRRPV</sequence>
<proteinExistence type="predicted"/>
<keyword evidence="1" id="KW-0472">Membrane</keyword>
<feature type="transmembrane region" description="Helical" evidence="1">
    <location>
        <begin position="100"/>
        <end position="125"/>
    </location>
</feature>
<dbReference type="Proteomes" id="UP000198994">
    <property type="component" value="Unassembled WGS sequence"/>
</dbReference>
<keyword evidence="1" id="KW-0812">Transmembrane</keyword>
<dbReference type="InterPro" id="IPR021497">
    <property type="entry name" value="GTA_holin_3TM"/>
</dbReference>
<protein>
    <submittedName>
        <fullName evidence="2">Holin of 3TMs, for gene-transfer release</fullName>
    </submittedName>
</protein>
<evidence type="ECO:0000256" key="1">
    <source>
        <dbReference type="SAM" id="Phobius"/>
    </source>
</evidence>
<dbReference type="AlphaFoldDB" id="A0A1G7GKB4"/>
<keyword evidence="1" id="KW-1133">Transmembrane helix</keyword>
<dbReference type="RefSeq" id="WP_089960435.1">
    <property type="nucleotide sequence ID" value="NZ_FNAV01000009.1"/>
</dbReference>
<organism evidence="2 3">
    <name type="scientific">Salipiger thiooxidans</name>
    <dbReference type="NCBI Taxonomy" id="282683"/>
    <lineage>
        <taxon>Bacteria</taxon>
        <taxon>Pseudomonadati</taxon>
        <taxon>Pseudomonadota</taxon>
        <taxon>Alphaproteobacteria</taxon>
        <taxon>Rhodobacterales</taxon>
        <taxon>Roseobacteraceae</taxon>
        <taxon>Salipiger</taxon>
    </lineage>
</organism>
<keyword evidence="3" id="KW-1185">Reference proteome</keyword>
<dbReference type="EMBL" id="FNAV01000009">
    <property type="protein sequence ID" value="SDE88608.1"/>
    <property type="molecule type" value="Genomic_DNA"/>
</dbReference>
<reference evidence="3" key="1">
    <citation type="submission" date="2016-10" db="EMBL/GenBank/DDBJ databases">
        <authorList>
            <person name="Varghese N."/>
            <person name="Submissions S."/>
        </authorList>
    </citation>
    <scope>NUCLEOTIDE SEQUENCE [LARGE SCALE GENOMIC DNA]</scope>
    <source>
        <strain evidence="3">DSM 10146</strain>
    </source>
</reference>
<gene>
    <name evidence="2" type="ORF">SAMN04488105_10954</name>
</gene>
<accession>A0A1G7GKB4</accession>
<evidence type="ECO:0000313" key="2">
    <source>
        <dbReference type="EMBL" id="SDE88608.1"/>
    </source>
</evidence>
<dbReference type="OrthoDB" id="7355053at2"/>